<proteinExistence type="predicted"/>
<evidence type="ECO:0000313" key="1">
    <source>
        <dbReference type="EMBL" id="GAA5140798.1"/>
    </source>
</evidence>
<dbReference type="RefSeq" id="WP_345453333.1">
    <property type="nucleotide sequence ID" value="NZ_BAABKG010000001.1"/>
</dbReference>
<organism evidence="1 2">
    <name type="scientific">Nocardioides marinquilinus</name>
    <dbReference type="NCBI Taxonomy" id="1210400"/>
    <lineage>
        <taxon>Bacteria</taxon>
        <taxon>Bacillati</taxon>
        <taxon>Actinomycetota</taxon>
        <taxon>Actinomycetes</taxon>
        <taxon>Propionibacteriales</taxon>
        <taxon>Nocardioidaceae</taxon>
        <taxon>Nocardioides</taxon>
    </lineage>
</organism>
<accession>A0ABP9P4T1</accession>
<sequence>MTSPRWRPAVAAVVLLGTVLVAGAGGAVAGSMVTGAQIRNGTVTGADVRDRSLGTVDLSRRATASLRGRRGPQGRPGTARAWARVASDGAVVAASRGLAVDRRSAGVYCISAPGVRRPAVAVATPDLTDDRTAPASNGTQSFVEIGDPAADCGPGADVVVRSFTRFFFENGSILGEADSGFHVVVP</sequence>
<keyword evidence="2" id="KW-1185">Reference proteome</keyword>
<dbReference type="EMBL" id="BAABKG010000001">
    <property type="protein sequence ID" value="GAA5140798.1"/>
    <property type="molecule type" value="Genomic_DNA"/>
</dbReference>
<comment type="caution">
    <text evidence="1">The sequence shown here is derived from an EMBL/GenBank/DDBJ whole genome shotgun (WGS) entry which is preliminary data.</text>
</comment>
<protein>
    <submittedName>
        <fullName evidence="1">Uncharacterized protein</fullName>
    </submittedName>
</protein>
<dbReference type="Proteomes" id="UP001500221">
    <property type="component" value="Unassembled WGS sequence"/>
</dbReference>
<gene>
    <name evidence="1" type="ORF">GCM10023340_01520</name>
</gene>
<name>A0ABP9P4T1_9ACTN</name>
<evidence type="ECO:0000313" key="2">
    <source>
        <dbReference type="Proteomes" id="UP001500221"/>
    </source>
</evidence>
<reference evidence="2" key="1">
    <citation type="journal article" date="2019" name="Int. J. Syst. Evol. Microbiol.">
        <title>The Global Catalogue of Microorganisms (GCM) 10K type strain sequencing project: providing services to taxonomists for standard genome sequencing and annotation.</title>
        <authorList>
            <consortium name="The Broad Institute Genomics Platform"/>
            <consortium name="The Broad Institute Genome Sequencing Center for Infectious Disease"/>
            <person name="Wu L."/>
            <person name="Ma J."/>
        </authorList>
    </citation>
    <scope>NUCLEOTIDE SEQUENCE [LARGE SCALE GENOMIC DNA]</scope>
    <source>
        <strain evidence="2">JCM 18459</strain>
    </source>
</reference>